<keyword evidence="2" id="KW-1185">Reference proteome</keyword>
<proteinExistence type="predicted"/>
<reference evidence="2" key="1">
    <citation type="submission" date="2017-04" db="EMBL/GenBank/DDBJ databases">
        <title>Function of individual gut microbiota members based on whole genome sequencing of pure cultures obtained from chicken caecum.</title>
        <authorList>
            <person name="Medvecky M."/>
            <person name="Cejkova D."/>
            <person name="Polansky O."/>
            <person name="Karasova D."/>
            <person name="Kubasova T."/>
            <person name="Cizek A."/>
            <person name="Rychlik I."/>
        </authorList>
    </citation>
    <scope>NUCLEOTIDE SEQUENCE [LARGE SCALE GENOMIC DNA]</scope>
    <source>
        <strain evidence="2">An70</strain>
    </source>
</reference>
<evidence type="ECO:0000313" key="1">
    <source>
        <dbReference type="EMBL" id="OUN43388.1"/>
    </source>
</evidence>
<dbReference type="AlphaFoldDB" id="A0A1Y3U880"/>
<dbReference type="EMBL" id="NFHO01000004">
    <property type="protein sequence ID" value="OUN43388.1"/>
    <property type="molecule type" value="Genomic_DNA"/>
</dbReference>
<gene>
    <name evidence="1" type="ORF">B5G21_04435</name>
</gene>
<comment type="caution">
    <text evidence="1">The sequence shown here is derived from an EMBL/GenBank/DDBJ whole genome shotgun (WGS) entry which is preliminary data.</text>
</comment>
<name>A0A1Y3U880_9ACTN</name>
<organism evidence="1 2">
    <name type="scientific">Enorma massiliensis</name>
    <dbReference type="NCBI Taxonomy" id="1472761"/>
    <lineage>
        <taxon>Bacteria</taxon>
        <taxon>Bacillati</taxon>
        <taxon>Actinomycetota</taxon>
        <taxon>Coriobacteriia</taxon>
        <taxon>Coriobacteriales</taxon>
        <taxon>Coriobacteriaceae</taxon>
        <taxon>Enorma</taxon>
    </lineage>
</organism>
<evidence type="ECO:0000313" key="2">
    <source>
        <dbReference type="Proteomes" id="UP000196560"/>
    </source>
</evidence>
<dbReference type="Proteomes" id="UP000196560">
    <property type="component" value="Unassembled WGS sequence"/>
</dbReference>
<protein>
    <submittedName>
        <fullName evidence="1">Uncharacterized protein</fullName>
    </submittedName>
</protein>
<sequence length="157" mass="17818">MGIAHDVLEKIVRWQRRPVLYLEVDRVALAFNLLDEIARLIDARDEGGDRCAAFLPFQRAQIEPHVLRIGVERLHAHDHAVCIVMDGEFRIHAQDERAAALRIGKFGLGRCRGGRLRWRLRAAPDGKECSAANDHSEQRGEHDGELFVRHVVHPSVV</sequence>
<accession>A0A1Y3U880</accession>